<dbReference type="OMA" id="FRPENCE"/>
<dbReference type="InterPro" id="IPR009057">
    <property type="entry name" value="Homeodomain-like_sf"/>
</dbReference>
<evidence type="ECO:0000259" key="1">
    <source>
        <dbReference type="Pfam" id="PF13358"/>
    </source>
</evidence>
<name>K0TGX2_THAOC</name>
<comment type="caution">
    <text evidence="2">The sequence shown here is derived from an EMBL/GenBank/DDBJ whole genome shotgun (WGS) entry which is preliminary data.</text>
</comment>
<dbReference type="AlphaFoldDB" id="K0TGX2"/>
<dbReference type="OrthoDB" id="5979885at2759"/>
<dbReference type="EMBL" id="AGNL01001893">
    <property type="protein sequence ID" value="EJK76645.1"/>
    <property type="molecule type" value="Genomic_DNA"/>
</dbReference>
<proteinExistence type="predicted"/>
<feature type="domain" description="Tc1-like transposase DDE" evidence="1">
    <location>
        <begin position="246"/>
        <end position="336"/>
    </location>
</feature>
<keyword evidence="3" id="KW-1185">Reference proteome</keyword>
<reference evidence="2 3" key="1">
    <citation type="journal article" date="2012" name="Genome Biol.">
        <title>Genome and low-iron response of an oceanic diatom adapted to chronic iron limitation.</title>
        <authorList>
            <person name="Lommer M."/>
            <person name="Specht M."/>
            <person name="Roy A.S."/>
            <person name="Kraemer L."/>
            <person name="Andreson R."/>
            <person name="Gutowska M.A."/>
            <person name="Wolf J."/>
            <person name="Bergner S.V."/>
            <person name="Schilhabel M.B."/>
            <person name="Klostermeier U.C."/>
            <person name="Beiko R.G."/>
            <person name="Rosenstiel P."/>
            <person name="Hippler M."/>
            <person name="Laroche J."/>
        </authorList>
    </citation>
    <scope>NUCLEOTIDE SEQUENCE [LARGE SCALE GENOMIC DNA]</scope>
    <source>
        <strain evidence="2 3">CCMP1005</strain>
    </source>
</reference>
<accession>K0TGX2</accession>
<dbReference type="GO" id="GO:0003676">
    <property type="term" value="F:nucleic acid binding"/>
    <property type="evidence" value="ECO:0007669"/>
    <property type="project" value="InterPro"/>
</dbReference>
<dbReference type="Proteomes" id="UP000266841">
    <property type="component" value="Unassembled WGS sequence"/>
</dbReference>
<dbReference type="InterPro" id="IPR036397">
    <property type="entry name" value="RNaseH_sf"/>
</dbReference>
<organism evidence="2 3">
    <name type="scientific">Thalassiosira oceanica</name>
    <name type="common">Marine diatom</name>
    <dbReference type="NCBI Taxonomy" id="159749"/>
    <lineage>
        <taxon>Eukaryota</taxon>
        <taxon>Sar</taxon>
        <taxon>Stramenopiles</taxon>
        <taxon>Ochrophyta</taxon>
        <taxon>Bacillariophyta</taxon>
        <taxon>Coscinodiscophyceae</taxon>
        <taxon>Thalassiosirophycidae</taxon>
        <taxon>Thalassiosirales</taxon>
        <taxon>Thalassiosiraceae</taxon>
        <taxon>Thalassiosira</taxon>
    </lineage>
</organism>
<dbReference type="Gene3D" id="3.30.420.10">
    <property type="entry name" value="Ribonuclease H-like superfamily/Ribonuclease H"/>
    <property type="match status" value="1"/>
</dbReference>
<dbReference type="InterPro" id="IPR038717">
    <property type="entry name" value="Tc1-like_DDE_dom"/>
</dbReference>
<dbReference type="SUPFAM" id="SSF46689">
    <property type="entry name" value="Homeodomain-like"/>
    <property type="match status" value="1"/>
</dbReference>
<sequence>MDVAQRVLAGHDGYEVNEYNGVYSNGKEYSHSKKLEVAASIVASQESSLDGGVNVSSIAKECKVSRYYVRKVRDELRVHGRILRENEKTAAPLADEDEGGFGSRSLDDDDVFVLINLYFEEPSRSLRSYARELEMLTGTIVSESTISRLFRYEFPYKATLQRPNIVPIDKFRPENCERALQYLTYISTINPVRIKFGDEKHLKGRDVFNRHNRVNPFTGLVPPLVSPPDFRNTYSITGFCGIDRRSSPLYFTIHDGTNDSLEFQVTVESALQAGWFHPWDYLVLDNAAIHDGGSNDNLDDWLWDNFRICVLFLPARSPELNPIELVWNAMVQRLKLVSVRHIRNLGADGVAIVSGDVLKSTTFEDVEGMYRHARVM</sequence>
<evidence type="ECO:0000313" key="3">
    <source>
        <dbReference type="Proteomes" id="UP000266841"/>
    </source>
</evidence>
<evidence type="ECO:0000313" key="2">
    <source>
        <dbReference type="EMBL" id="EJK76645.1"/>
    </source>
</evidence>
<protein>
    <recommendedName>
        <fullName evidence="1">Tc1-like transposase DDE domain-containing protein</fullName>
    </recommendedName>
</protein>
<gene>
    <name evidence="2" type="ORF">THAOC_01581</name>
</gene>
<dbReference type="Pfam" id="PF13358">
    <property type="entry name" value="DDE_3"/>
    <property type="match status" value="1"/>
</dbReference>